<reference evidence="2" key="1">
    <citation type="submission" date="2014-09" db="EMBL/GenBank/DDBJ databases">
        <authorList>
            <person name="Gomez-Valero L."/>
        </authorList>
    </citation>
    <scope>NUCLEOTIDE SEQUENCE [LARGE SCALE GENOMIC DNA]</scope>
    <source>
        <strain evidence="2">ATCC700992</strain>
        <plasmid evidence="2">LLAP10_pB</plasmid>
    </source>
</reference>
<organism evidence="1 2">
    <name type="scientific">Legionella fallonii LLAP-10</name>
    <dbReference type="NCBI Taxonomy" id="1212491"/>
    <lineage>
        <taxon>Bacteria</taxon>
        <taxon>Pseudomonadati</taxon>
        <taxon>Pseudomonadota</taxon>
        <taxon>Gammaproteobacteria</taxon>
        <taxon>Legionellales</taxon>
        <taxon>Legionellaceae</taxon>
        <taxon>Legionella</taxon>
    </lineage>
</organism>
<dbReference type="EMBL" id="LN614829">
    <property type="protein sequence ID" value="CEG59364.1"/>
    <property type="molecule type" value="Genomic_DNA"/>
</dbReference>
<dbReference type="OrthoDB" id="7059787at2"/>
<sequence length="418" mass="49246">MNLKEETIRQAATLVCTAETQADAIKIFTEYQMLLHNCRFIFASSNGAIPGLSINHNFSATGVIRSLFKTDKVWVLDRATLKEMYAQGPTTFSIDYSISLDTQALSYLEPYINDTSKRIPADFTEVFEFLARTDVNVDPMPYLYENLLKEASDVDFDKIFSKYRAYEILRSLDLEHLHTNKQIRSKLSHEHLNIQTQKNLAKIMYEINDHVKEHLNLRIDFYYCILLKIAIIHFYRPKLTVVQKMEKLLDFMDTELTTICIRELIIAYEFFKHDTKIKFFGKIQNNNEDILQDLRNMAWDFFHIRQLEENSTIKCNEARYFFSSLLTFDKKFIQIIDLCPLKCIAYLDGIKQPIPFYDDNAMNAFNSFINEHTELNQRFFSNKAMISRSNRRKKRDSLKNLIDKLEIEISQYYISLAI</sequence>
<name>A0A098GA55_9GAMM</name>
<evidence type="ECO:0000313" key="1">
    <source>
        <dbReference type="EMBL" id="CEG59364.1"/>
    </source>
</evidence>
<evidence type="ECO:0000313" key="2">
    <source>
        <dbReference type="Proteomes" id="UP000032430"/>
    </source>
</evidence>
<keyword evidence="2" id="KW-1185">Reference proteome</keyword>
<accession>A0A098GA55</accession>
<protein>
    <submittedName>
        <fullName evidence="1">Uncharacterized protein</fullName>
    </submittedName>
</protein>
<dbReference type="KEGG" id="lfa:LFA_pB0004"/>
<dbReference type="Proteomes" id="UP000032430">
    <property type="component" value="Plasmid III"/>
</dbReference>
<proteinExistence type="predicted"/>
<dbReference type="AlphaFoldDB" id="A0A098GA55"/>
<dbReference type="HOGENOM" id="CLU_643560_0_0_6"/>
<dbReference type="RefSeq" id="WP_045097966.1">
    <property type="nucleotide sequence ID" value="NZ_LN614829.1"/>
</dbReference>
<gene>
    <name evidence="1" type="ORF">LFA_pB0004</name>
</gene>
<keyword evidence="1" id="KW-0614">Plasmid</keyword>
<geneLocation type="plasmid" evidence="2">
    <name>LLAP10_pB</name>
</geneLocation>